<evidence type="ECO:0000313" key="1">
    <source>
        <dbReference type="EMBL" id="GAA3691076.1"/>
    </source>
</evidence>
<reference evidence="2" key="1">
    <citation type="journal article" date="2019" name="Int. J. Syst. Evol. Microbiol.">
        <title>The Global Catalogue of Microorganisms (GCM) 10K type strain sequencing project: providing services to taxonomists for standard genome sequencing and annotation.</title>
        <authorList>
            <consortium name="The Broad Institute Genomics Platform"/>
            <consortium name="The Broad Institute Genome Sequencing Center for Infectious Disease"/>
            <person name="Wu L."/>
            <person name="Ma J."/>
        </authorList>
    </citation>
    <scope>NUCLEOTIDE SEQUENCE [LARGE SCALE GENOMIC DNA]</scope>
    <source>
        <strain evidence="2">JCM 17494</strain>
    </source>
</reference>
<name>A0ABP7CK27_9PSEU</name>
<comment type="caution">
    <text evidence="1">The sequence shown here is derived from an EMBL/GenBank/DDBJ whole genome shotgun (WGS) entry which is preliminary data.</text>
</comment>
<gene>
    <name evidence="1" type="ORF">GCM10022267_91560</name>
</gene>
<evidence type="ECO:0000313" key="2">
    <source>
        <dbReference type="Proteomes" id="UP001500711"/>
    </source>
</evidence>
<accession>A0ABP7CK27</accession>
<protein>
    <submittedName>
        <fullName evidence="1">Uncharacterized protein</fullName>
    </submittedName>
</protein>
<organism evidence="1 2">
    <name type="scientific">Lentzea roselyniae</name>
    <dbReference type="NCBI Taxonomy" id="531940"/>
    <lineage>
        <taxon>Bacteria</taxon>
        <taxon>Bacillati</taxon>
        <taxon>Actinomycetota</taxon>
        <taxon>Actinomycetes</taxon>
        <taxon>Pseudonocardiales</taxon>
        <taxon>Pseudonocardiaceae</taxon>
        <taxon>Lentzea</taxon>
    </lineage>
</organism>
<dbReference type="Proteomes" id="UP001500711">
    <property type="component" value="Unassembled WGS sequence"/>
</dbReference>
<dbReference type="EMBL" id="BAABBE010000108">
    <property type="protein sequence ID" value="GAA3691076.1"/>
    <property type="molecule type" value="Genomic_DNA"/>
</dbReference>
<sequence length="50" mass="5259">MLSLNSNCTFKSQLMWTGGTVACAAGTATAKPAMPSINPADIAVKRFRTK</sequence>
<proteinExistence type="predicted"/>
<keyword evidence="2" id="KW-1185">Reference proteome</keyword>